<evidence type="ECO:0000256" key="2">
    <source>
        <dbReference type="ARBA" id="ARBA00007688"/>
    </source>
</evidence>
<sequence length="464" mass="52280">MAVFHGPSVSADAIYDVDRIKLFAETIGIAGGSSEEKITHQAYNLLAEELTEIMKKIIIDANKYQIHGRHSMMKVADLEQACIDRTIKLPMGYVLHEEKELRAITNSSGSDLYVHEESDIEINQVLQSTSKFPPPVRFRCHWLAHEGEIHPVSENLVPYKDVSIEVEDQKPAKKIIARRDTAKILQGNGPWSLYCTLSRDIPHQENVAIRPLPPASLSVEKQAYLKSVMEACVGAHDPLRVAALHSLETDTGLQDALPILSNIIKTGIAANVVQRCLSLLIYLVRVIRSLSLNKSLVLEPVLHQLLPSLLTCCIGQSLCGRPETDNHWALRDFASKTLVILVNGHVKDLPSTRQRVIRSLRRVFEDKNCSYAMIYGTVLPLSDLMSAKEKAELYPRFNELIEECRLISSGQQIDPHELRFMPGSREEAGRLLSVLMKQMEPMMRSMRPGIITYPVEHTRRMNIF</sequence>
<dbReference type="Pfam" id="PF07571">
    <property type="entry name" value="TAF6_C"/>
    <property type="match status" value="1"/>
</dbReference>
<feature type="domain" description="TAF6 C-terminal HEAT repeat" evidence="8">
    <location>
        <begin position="216"/>
        <end position="388"/>
    </location>
</feature>
<dbReference type="GO" id="GO:0003713">
    <property type="term" value="F:transcription coactivator activity"/>
    <property type="evidence" value="ECO:0007669"/>
    <property type="project" value="TreeGrafter"/>
</dbReference>
<evidence type="ECO:0000313" key="9">
    <source>
        <dbReference type="Proteomes" id="UP000887575"/>
    </source>
</evidence>
<evidence type="ECO:0000259" key="7">
    <source>
        <dbReference type="Pfam" id="PF02969"/>
    </source>
</evidence>
<dbReference type="CDD" id="cd08050">
    <property type="entry name" value="TAF6C"/>
    <property type="match status" value="1"/>
</dbReference>
<evidence type="ECO:0000313" key="10">
    <source>
        <dbReference type="WBParaSite" id="MBELARI_LOCUS19380"/>
    </source>
</evidence>
<dbReference type="GO" id="GO:0000124">
    <property type="term" value="C:SAGA complex"/>
    <property type="evidence" value="ECO:0007669"/>
    <property type="project" value="InterPro"/>
</dbReference>
<dbReference type="InterPro" id="IPR009072">
    <property type="entry name" value="Histone-fold"/>
</dbReference>
<dbReference type="InterPro" id="IPR016024">
    <property type="entry name" value="ARM-type_fold"/>
</dbReference>
<dbReference type="InterPro" id="IPR004823">
    <property type="entry name" value="TAF_TATA-bd_Histone-like_dom"/>
</dbReference>
<dbReference type="GO" id="GO:0046695">
    <property type="term" value="C:SLIK (SAGA-like) complex"/>
    <property type="evidence" value="ECO:0007669"/>
    <property type="project" value="InterPro"/>
</dbReference>
<dbReference type="Gene3D" id="1.25.40.770">
    <property type="entry name" value="TAF6, C-terminal HEAT repeat domain"/>
    <property type="match status" value="1"/>
</dbReference>
<dbReference type="Gene3D" id="1.10.20.10">
    <property type="entry name" value="Histone, subunit A"/>
    <property type="match status" value="1"/>
</dbReference>
<evidence type="ECO:0000256" key="6">
    <source>
        <dbReference type="ARBA" id="ARBA00040091"/>
    </source>
</evidence>
<dbReference type="AlphaFoldDB" id="A0AAF3EYV7"/>
<dbReference type="InterPro" id="IPR011442">
    <property type="entry name" value="TAF6_C"/>
</dbReference>
<dbReference type="GO" id="GO:0005669">
    <property type="term" value="C:transcription factor TFIID complex"/>
    <property type="evidence" value="ECO:0007669"/>
    <property type="project" value="InterPro"/>
</dbReference>
<evidence type="ECO:0000259" key="8">
    <source>
        <dbReference type="Pfam" id="PF07571"/>
    </source>
</evidence>
<feature type="domain" description="TATA box binding protein associated factor (TAF) histone-like fold" evidence="7">
    <location>
        <begin position="18"/>
        <end position="81"/>
    </location>
</feature>
<dbReference type="FunFam" id="1.25.40.770:FF:000001">
    <property type="entry name" value="Transcription initiation factor TFIID subunit 6"/>
    <property type="match status" value="1"/>
</dbReference>
<keyword evidence="3" id="KW-0805">Transcription regulation</keyword>
<dbReference type="PANTHER" id="PTHR10221">
    <property type="entry name" value="TRANSCRIPTION INITIATION FACTOR TFIID SUBUNIT 6"/>
    <property type="match status" value="1"/>
</dbReference>
<keyword evidence="5" id="KW-0539">Nucleus</keyword>
<dbReference type="GO" id="GO:0051123">
    <property type="term" value="P:RNA polymerase II preinitiation complex assembly"/>
    <property type="evidence" value="ECO:0007669"/>
    <property type="project" value="TreeGrafter"/>
</dbReference>
<reference evidence="10" key="1">
    <citation type="submission" date="2024-02" db="UniProtKB">
        <authorList>
            <consortium name="WormBaseParasite"/>
        </authorList>
    </citation>
    <scope>IDENTIFICATION</scope>
</reference>
<evidence type="ECO:0000256" key="5">
    <source>
        <dbReference type="ARBA" id="ARBA00023242"/>
    </source>
</evidence>
<evidence type="ECO:0000256" key="4">
    <source>
        <dbReference type="ARBA" id="ARBA00023163"/>
    </source>
</evidence>
<dbReference type="Proteomes" id="UP000887575">
    <property type="component" value="Unassembled WGS sequence"/>
</dbReference>
<keyword evidence="9" id="KW-1185">Reference proteome</keyword>
<dbReference type="GO" id="GO:0046982">
    <property type="term" value="F:protein heterodimerization activity"/>
    <property type="evidence" value="ECO:0007669"/>
    <property type="project" value="InterPro"/>
</dbReference>
<dbReference type="Pfam" id="PF02969">
    <property type="entry name" value="TAF"/>
    <property type="match status" value="1"/>
</dbReference>
<comment type="subcellular location">
    <subcellularLocation>
        <location evidence="1">Nucleus</location>
    </subcellularLocation>
</comment>
<name>A0AAF3EYV7_9BILA</name>
<evidence type="ECO:0000256" key="3">
    <source>
        <dbReference type="ARBA" id="ARBA00023015"/>
    </source>
</evidence>
<dbReference type="SUPFAM" id="SSF48371">
    <property type="entry name" value="ARM repeat"/>
    <property type="match status" value="1"/>
</dbReference>
<dbReference type="WBParaSite" id="MBELARI_LOCUS19380">
    <property type="protein sequence ID" value="MBELARI_LOCUS19380"/>
    <property type="gene ID" value="MBELARI_LOCUS19380"/>
</dbReference>
<comment type="similarity">
    <text evidence="2">Belongs to the TAF6 family.</text>
</comment>
<protein>
    <recommendedName>
        <fullName evidence="6">Transcription initiation factor TFIID subunit 6</fullName>
    </recommendedName>
</protein>
<keyword evidence="4" id="KW-0804">Transcription</keyword>
<evidence type="ECO:0000256" key="1">
    <source>
        <dbReference type="ARBA" id="ARBA00004123"/>
    </source>
</evidence>
<organism evidence="9 10">
    <name type="scientific">Mesorhabditis belari</name>
    <dbReference type="NCBI Taxonomy" id="2138241"/>
    <lineage>
        <taxon>Eukaryota</taxon>
        <taxon>Metazoa</taxon>
        <taxon>Ecdysozoa</taxon>
        <taxon>Nematoda</taxon>
        <taxon>Chromadorea</taxon>
        <taxon>Rhabditida</taxon>
        <taxon>Rhabditina</taxon>
        <taxon>Rhabditomorpha</taxon>
        <taxon>Rhabditoidea</taxon>
        <taxon>Rhabditidae</taxon>
        <taxon>Mesorhabditinae</taxon>
        <taxon>Mesorhabditis</taxon>
    </lineage>
</organism>
<dbReference type="PANTHER" id="PTHR10221:SF9">
    <property type="entry name" value="TRANSCRIPTION INITIATION FACTOR TFIID SUBUNIT 6"/>
    <property type="match status" value="1"/>
</dbReference>
<dbReference type="InterPro" id="IPR046344">
    <property type="entry name" value="TAF6_C_sf"/>
</dbReference>
<proteinExistence type="inferred from homology"/>
<dbReference type="InterPro" id="IPR037796">
    <property type="entry name" value="TAF6"/>
</dbReference>
<accession>A0AAF3EYV7</accession>
<dbReference type="GO" id="GO:0016251">
    <property type="term" value="F:RNA polymerase II general transcription initiation factor activity"/>
    <property type="evidence" value="ECO:0007669"/>
    <property type="project" value="InterPro"/>
</dbReference>